<dbReference type="AlphaFoldDB" id="A0A433WIR0"/>
<comment type="caution">
    <text evidence="1">The sequence shown here is derived from an EMBL/GenBank/DDBJ whole genome shotgun (WGS) entry which is preliminary data.</text>
</comment>
<evidence type="ECO:0000313" key="2">
    <source>
        <dbReference type="Proteomes" id="UP000281028"/>
    </source>
</evidence>
<dbReference type="OrthoDB" id="662773at2"/>
<proteinExistence type="predicted"/>
<sequence length="558" mass="62055">MKTGYTTKITAIILLMAVLTPLLHSCRKVDDNEQLVASQPWFADTYNLEGRYGIAEWSYPRMLVIGDTAMLIGKFFTEKPGSEILIGGVPVKITEHITLDPGNKYNTGGLPLQQMDLIRFVVTKEMGTGARRDITAVANGVRQLGKQVSIQAFAATTNGTDSTLTVTEIGSWEPADQQLFLTRGYSYIRSSHVDMSGNLLFDNILGLYMLRNKHVKTVMKAGDVLKDDKGADFTVTYVLGSALSFDGAFMYISLSTKENTPDANEYYTFRLLKMDVASGVITTINRTPVIKGRAAVSNDGRPYTGQISQLKIVTTDLNLDINNNLFYANHYAPEDKANGHEAWYIFSTYGSFNSLQTVCRMGTGGEVRVLMKNWTSEYNSPGEPVAVSMYTLDPAGRYIYAFKTPEGLNTYAIRFDVEEEDVLNTLANFSYTFTFRSFEKDPALKNTSPVEWYGDYTSMEWNPRLVLSDGTLLNANTASLKAFDFDNMSVYCYAGSELGLAGGTEKQDQVTGKAKWVNFYDMSFNGTDKNNAVYFCRGMEVSGLAHNLRFYRMAPAGK</sequence>
<organism evidence="1 2">
    <name type="scientific">Chitinophaga solisilvae</name>
    <dbReference type="NCBI Taxonomy" id="1233460"/>
    <lineage>
        <taxon>Bacteria</taxon>
        <taxon>Pseudomonadati</taxon>
        <taxon>Bacteroidota</taxon>
        <taxon>Chitinophagia</taxon>
        <taxon>Chitinophagales</taxon>
        <taxon>Chitinophagaceae</taxon>
        <taxon>Chitinophaga</taxon>
    </lineage>
</organism>
<reference evidence="1" key="1">
    <citation type="submission" date="2020-05" db="EMBL/GenBank/DDBJ databases">
        <title>Chitinophaga laudate sp. nov., isolated from a tropical peat swamp.</title>
        <authorList>
            <person name="Goh C.B.S."/>
            <person name="Lee M.S."/>
            <person name="Parimannan S."/>
            <person name="Pasbakhsh P."/>
            <person name="Yule C.M."/>
            <person name="Rajandas H."/>
            <person name="Loke S."/>
            <person name="Croft L."/>
            <person name="Tan J.B.L."/>
        </authorList>
    </citation>
    <scope>NUCLEOTIDE SEQUENCE</scope>
    <source>
        <strain evidence="1">Mgbs1</strain>
    </source>
</reference>
<gene>
    <name evidence="1" type="ORF">ECE50_027095</name>
</gene>
<name>A0A433WIR0_9BACT</name>
<accession>A0A433WIR0</accession>
<protein>
    <submittedName>
        <fullName evidence="1">Uncharacterized protein</fullName>
    </submittedName>
</protein>
<evidence type="ECO:0000313" key="1">
    <source>
        <dbReference type="EMBL" id="NSL90520.1"/>
    </source>
</evidence>
<dbReference type="Proteomes" id="UP000281028">
    <property type="component" value="Unassembled WGS sequence"/>
</dbReference>
<keyword evidence="2" id="KW-1185">Reference proteome</keyword>
<dbReference type="EMBL" id="RIAR02000001">
    <property type="protein sequence ID" value="NSL90520.1"/>
    <property type="molecule type" value="Genomic_DNA"/>
</dbReference>